<dbReference type="RefSeq" id="XP_064663507.1">
    <property type="nucleotide sequence ID" value="XM_064797273.1"/>
</dbReference>
<keyword evidence="3 9" id="KW-0812">Transmembrane</keyword>
<feature type="transmembrane region" description="Helical" evidence="9">
    <location>
        <begin position="279"/>
        <end position="295"/>
    </location>
</feature>
<dbReference type="Pfam" id="PF00654">
    <property type="entry name" value="Voltage_CLC"/>
    <property type="match status" value="1"/>
</dbReference>
<feature type="transmembrane region" description="Helical" evidence="9">
    <location>
        <begin position="95"/>
        <end position="115"/>
    </location>
</feature>
<evidence type="ECO:0000256" key="6">
    <source>
        <dbReference type="ARBA" id="ARBA00023136"/>
    </source>
</evidence>
<evidence type="ECO:0000256" key="8">
    <source>
        <dbReference type="PROSITE-ProRule" id="PRU00703"/>
    </source>
</evidence>
<comment type="similarity">
    <text evidence="9">Belongs to the chloride channel (TC 2.A.49) family.</text>
</comment>
<dbReference type="GeneID" id="89921357"/>
<dbReference type="GO" id="GO:0005769">
    <property type="term" value="C:early endosome"/>
    <property type="evidence" value="ECO:0007669"/>
    <property type="project" value="TreeGrafter"/>
</dbReference>
<keyword evidence="7 9" id="KW-0868">Chloride</keyword>
<accession>A0AAV9PLT7</accession>
<feature type="domain" description="CBS" evidence="11">
    <location>
        <begin position="713"/>
        <end position="770"/>
    </location>
</feature>
<comment type="subcellular location">
    <subcellularLocation>
        <location evidence="1 9">Membrane</location>
        <topology evidence="1 9">Multi-pass membrane protein</topology>
    </subcellularLocation>
</comment>
<comment type="caution">
    <text evidence="12">The sequence shown here is derived from an EMBL/GenBank/DDBJ whole genome shotgun (WGS) entry which is preliminary data.</text>
</comment>
<dbReference type="GO" id="GO:0005886">
    <property type="term" value="C:plasma membrane"/>
    <property type="evidence" value="ECO:0007669"/>
    <property type="project" value="TreeGrafter"/>
</dbReference>
<sequence length="770" mass="83653">MSDELGEQSPLLQSGDGVTPKRSASRDEDATSLLDWYLSKNEQRLDETNVGERLPYSDYSSIDFLHDLVKDSARLRFLRRRPGLRFKLISLLDQASGWIAAAIIGTLTACVAFLVDVAQASVSDWKFGYCSSNPLLSRQSCCAGKTPLLKINDLTSELDNLCESYVLWSEAYTPAFAIYVSFALLFGLLASGVTLLTKRSLPTAAQAPHSEAFSDDTPRPTPTGKVMYMAAGSGIPEIKTILSGFVIPGFLNLKVLVVKAIGAVFAVSTGMCLGKEGPFVHISTCVGYIVAGIFPKYRHNGRKMREMLSAACASGLSVAFGAPIGGVLFSYEEISTHFPRKVLLRAFLCSLCAAVVLKALNPTGTGKLVLFETKYGTPYEPQHYLVFIVLGLAGGVFGGLFCKLNLLWSRWFRGFPFVKRYPVLETCLIVLATTLLQFPNPLIRETGDEVVKNLFVDCNDGAARTAWICKMEAKEGNAYVGWLVYGVLTKLVLTIVTFGVKVPSGVIIPALDGGALFGRLLGQWVTSISPGIFALVGAGAFLAGVSRMTISLAVIMFELTGEVEYITPCMVAILIAKWTADAISAEGVYDVAQTVLGHPFMDLESSMQIVQLQDGCVDDLIPPQQTMDEITVVVPASGVSRQVLEKKRRQLQDRGLMDAGLVLVDEKNMLQGYLAQGELDFGLGTLGQLYPEDAEVRLFDGASETDLDLSVLVDRTPLTILSGAPLEYALEMFAKLGLRYLIINEEGSGKVLGVVIRKRLVAYLDQIKHE</sequence>
<reference evidence="12 13" key="1">
    <citation type="submission" date="2023-08" db="EMBL/GenBank/DDBJ databases">
        <title>Black Yeasts Isolated from many extreme environments.</title>
        <authorList>
            <person name="Coleine C."/>
            <person name="Stajich J.E."/>
            <person name="Selbmann L."/>
        </authorList>
    </citation>
    <scope>NUCLEOTIDE SEQUENCE [LARGE SCALE GENOMIC DNA]</scope>
    <source>
        <strain evidence="12 13">CCFEE 5935</strain>
    </source>
</reference>
<dbReference type="AlphaFoldDB" id="A0AAV9PLT7"/>
<dbReference type="InterPro" id="IPR000644">
    <property type="entry name" value="CBS_dom"/>
</dbReference>
<dbReference type="PANTHER" id="PTHR45711">
    <property type="entry name" value="CHLORIDE CHANNEL PROTEIN"/>
    <property type="match status" value="1"/>
</dbReference>
<organism evidence="12 13">
    <name type="scientific">Saxophila tyrrhenica</name>
    <dbReference type="NCBI Taxonomy" id="1690608"/>
    <lineage>
        <taxon>Eukaryota</taxon>
        <taxon>Fungi</taxon>
        <taxon>Dikarya</taxon>
        <taxon>Ascomycota</taxon>
        <taxon>Pezizomycotina</taxon>
        <taxon>Dothideomycetes</taxon>
        <taxon>Dothideomycetidae</taxon>
        <taxon>Mycosphaerellales</taxon>
        <taxon>Extremaceae</taxon>
        <taxon>Saxophila</taxon>
    </lineage>
</organism>
<feature type="transmembrane region" description="Helical" evidence="9">
    <location>
        <begin position="382"/>
        <end position="401"/>
    </location>
</feature>
<evidence type="ECO:0000256" key="9">
    <source>
        <dbReference type="RuleBase" id="RU361221"/>
    </source>
</evidence>
<feature type="transmembrane region" description="Helical" evidence="9">
    <location>
        <begin position="479"/>
        <end position="500"/>
    </location>
</feature>
<dbReference type="Gene3D" id="1.10.3080.10">
    <property type="entry name" value="Clc chloride channel"/>
    <property type="match status" value="1"/>
</dbReference>
<feature type="transmembrane region" description="Helical" evidence="9">
    <location>
        <begin position="245"/>
        <end position="267"/>
    </location>
</feature>
<evidence type="ECO:0000313" key="13">
    <source>
        <dbReference type="Proteomes" id="UP001337655"/>
    </source>
</evidence>
<feature type="transmembrane region" description="Helical" evidence="9">
    <location>
        <begin position="176"/>
        <end position="196"/>
    </location>
</feature>
<evidence type="ECO:0000256" key="3">
    <source>
        <dbReference type="ARBA" id="ARBA00022692"/>
    </source>
</evidence>
<evidence type="ECO:0000256" key="2">
    <source>
        <dbReference type="ARBA" id="ARBA00022448"/>
    </source>
</evidence>
<feature type="transmembrane region" description="Helical" evidence="9">
    <location>
        <begin position="520"/>
        <end position="543"/>
    </location>
</feature>
<dbReference type="Proteomes" id="UP001337655">
    <property type="component" value="Unassembled WGS sequence"/>
</dbReference>
<dbReference type="CDD" id="cd03684">
    <property type="entry name" value="ClC_3_like"/>
    <property type="match status" value="1"/>
</dbReference>
<keyword evidence="4 9" id="KW-1133">Transmembrane helix</keyword>
<feature type="region of interest" description="Disordered" evidence="10">
    <location>
        <begin position="1"/>
        <end position="29"/>
    </location>
</feature>
<evidence type="ECO:0000256" key="7">
    <source>
        <dbReference type="ARBA" id="ARBA00023214"/>
    </source>
</evidence>
<evidence type="ECO:0000256" key="1">
    <source>
        <dbReference type="ARBA" id="ARBA00004141"/>
    </source>
</evidence>
<dbReference type="SUPFAM" id="SSF81340">
    <property type="entry name" value="Clc chloride channel"/>
    <property type="match status" value="1"/>
</dbReference>
<dbReference type="SUPFAM" id="SSF54631">
    <property type="entry name" value="CBS-domain pair"/>
    <property type="match status" value="1"/>
</dbReference>
<dbReference type="PRINTS" id="PR00762">
    <property type="entry name" value="CLCHANNEL"/>
</dbReference>
<keyword evidence="5 9" id="KW-0406">Ion transport</keyword>
<evidence type="ECO:0000313" key="12">
    <source>
        <dbReference type="EMBL" id="KAK5174869.1"/>
    </source>
</evidence>
<dbReference type="EMBL" id="JAVRRT010000001">
    <property type="protein sequence ID" value="KAK5174869.1"/>
    <property type="molecule type" value="Genomic_DNA"/>
</dbReference>
<evidence type="ECO:0000256" key="10">
    <source>
        <dbReference type="SAM" id="MobiDB-lite"/>
    </source>
</evidence>
<dbReference type="GO" id="GO:0005247">
    <property type="term" value="F:voltage-gated chloride channel activity"/>
    <property type="evidence" value="ECO:0007669"/>
    <property type="project" value="TreeGrafter"/>
</dbReference>
<keyword evidence="8" id="KW-0129">CBS domain</keyword>
<proteinExistence type="inferred from homology"/>
<gene>
    <name evidence="12" type="ORF">LTR77_000005</name>
</gene>
<keyword evidence="6 9" id="KW-0472">Membrane</keyword>
<keyword evidence="2 9" id="KW-0813">Transport</keyword>
<dbReference type="InterPro" id="IPR046342">
    <property type="entry name" value="CBS_dom_sf"/>
</dbReference>
<feature type="transmembrane region" description="Helical" evidence="9">
    <location>
        <begin position="307"/>
        <end position="330"/>
    </location>
</feature>
<dbReference type="InterPro" id="IPR001807">
    <property type="entry name" value="ClC"/>
</dbReference>
<dbReference type="GO" id="GO:0005794">
    <property type="term" value="C:Golgi apparatus"/>
    <property type="evidence" value="ECO:0007669"/>
    <property type="project" value="TreeGrafter"/>
</dbReference>
<dbReference type="PROSITE" id="PS51371">
    <property type="entry name" value="CBS"/>
    <property type="match status" value="1"/>
</dbReference>
<comment type="caution">
    <text evidence="9">Lacks conserved residue(s) required for the propagation of feature annotation.</text>
</comment>
<dbReference type="PANTHER" id="PTHR45711:SF3">
    <property type="entry name" value="CLC CHANNEL"/>
    <property type="match status" value="1"/>
</dbReference>
<evidence type="ECO:0000256" key="5">
    <source>
        <dbReference type="ARBA" id="ARBA00023065"/>
    </source>
</evidence>
<name>A0AAV9PLT7_9PEZI</name>
<evidence type="ECO:0000256" key="4">
    <source>
        <dbReference type="ARBA" id="ARBA00022989"/>
    </source>
</evidence>
<evidence type="ECO:0000259" key="11">
    <source>
        <dbReference type="PROSITE" id="PS51371"/>
    </source>
</evidence>
<protein>
    <recommendedName>
        <fullName evidence="9">Chloride channel protein</fullName>
    </recommendedName>
</protein>
<dbReference type="InterPro" id="IPR014743">
    <property type="entry name" value="Cl-channel_core"/>
</dbReference>
<keyword evidence="13" id="KW-1185">Reference proteome</keyword>